<evidence type="ECO:0000313" key="1">
    <source>
        <dbReference type="EMBL" id="SFQ35757.1"/>
    </source>
</evidence>
<dbReference type="Pfam" id="PF06821">
    <property type="entry name" value="Ser_hydrolase"/>
    <property type="match status" value="1"/>
</dbReference>
<dbReference type="AlphaFoldDB" id="A0A1I5XVK0"/>
<accession>A0A1I5XVK0</accession>
<dbReference type="GO" id="GO:0016787">
    <property type="term" value="F:hydrolase activity"/>
    <property type="evidence" value="ECO:0007669"/>
    <property type="project" value="UniProtKB-KW"/>
</dbReference>
<name>A0A1I5XVK0_9RHOB</name>
<gene>
    <name evidence="1" type="ORF">SAMN05421853_104141</name>
</gene>
<keyword evidence="1" id="KW-0378">Hydrolase</keyword>
<dbReference type="STRING" id="93684.SAMN05421853_104141"/>
<reference evidence="2" key="1">
    <citation type="submission" date="2016-10" db="EMBL/GenBank/DDBJ databases">
        <authorList>
            <person name="Varghese N."/>
            <person name="Submissions S."/>
        </authorList>
    </citation>
    <scope>NUCLEOTIDE SEQUENCE [LARGE SCALE GENOMIC DNA]</scope>
    <source>
        <strain evidence="2">JCM 10271</strain>
    </source>
</reference>
<keyword evidence="2" id="KW-1185">Reference proteome</keyword>
<evidence type="ECO:0000313" key="2">
    <source>
        <dbReference type="Proteomes" id="UP000243106"/>
    </source>
</evidence>
<proteinExistence type="predicted"/>
<dbReference type="Gene3D" id="3.40.50.1820">
    <property type="entry name" value="alpha/beta hydrolase"/>
    <property type="match status" value="1"/>
</dbReference>
<organism evidence="1 2">
    <name type="scientific">Roseivivax halotolerans</name>
    <dbReference type="NCBI Taxonomy" id="93684"/>
    <lineage>
        <taxon>Bacteria</taxon>
        <taxon>Pseudomonadati</taxon>
        <taxon>Pseudomonadota</taxon>
        <taxon>Alphaproteobacteria</taxon>
        <taxon>Rhodobacterales</taxon>
        <taxon>Roseobacteraceae</taxon>
        <taxon>Roseivivax</taxon>
    </lineage>
</organism>
<dbReference type="InterPro" id="IPR029058">
    <property type="entry name" value="AB_hydrolase_fold"/>
</dbReference>
<dbReference type="SUPFAM" id="SSF53474">
    <property type="entry name" value="alpha/beta-Hydrolases"/>
    <property type="match status" value="1"/>
</dbReference>
<dbReference type="InterPro" id="IPR010662">
    <property type="entry name" value="RBBP9/YdeN"/>
</dbReference>
<dbReference type="EMBL" id="FOXV01000004">
    <property type="protein sequence ID" value="SFQ35757.1"/>
    <property type="molecule type" value="Genomic_DNA"/>
</dbReference>
<dbReference type="RefSeq" id="WP_093010256.1">
    <property type="nucleotide sequence ID" value="NZ_FOXV01000004.1"/>
</dbReference>
<protein>
    <submittedName>
        <fullName evidence="1">Alpha/beta hydrolase family protein</fullName>
    </submittedName>
</protein>
<sequence length="307" mass="32771">MPVLPVTALPEGLVPHDADMPLAAQMAEALAGSSGPIILMVHGFTYAPGRGIHCPHETLFNAYPQRRADGTRRMSWPRRLGCLEAGPDAALGISFGWPARGSIWKAAREADAAGARLAELVRELRLLAPHRPISAIGHSLGAKVILRALAAAPARSIESALLLAPAATRADLTTARHSAAGRTVRIASVAGRENRVFEALYLAAMAAGGRPALPLVRSDVECGRGVSLRIDDAVSLQRLSAAGYQIGAPRHPICHWSAYTRPGLMRLYRDLLTGRLPFDALRMILPPHEQRATDAAEPPRDLVPNAL</sequence>
<dbReference type="Proteomes" id="UP000243106">
    <property type="component" value="Unassembled WGS sequence"/>
</dbReference>